<comment type="caution">
    <text evidence="2">The sequence shown here is derived from an EMBL/GenBank/DDBJ whole genome shotgun (WGS) entry which is preliminary data.</text>
</comment>
<dbReference type="AlphaFoldDB" id="A0A4R4T876"/>
<dbReference type="Proteomes" id="UP000295345">
    <property type="component" value="Unassembled WGS sequence"/>
</dbReference>
<proteinExistence type="predicted"/>
<feature type="compositionally biased region" description="Basic residues" evidence="1">
    <location>
        <begin position="1"/>
        <end position="14"/>
    </location>
</feature>
<reference evidence="2 3" key="1">
    <citation type="submission" date="2019-03" db="EMBL/GenBank/DDBJ databases">
        <title>Draft genome sequences of novel Actinobacteria.</title>
        <authorList>
            <person name="Sahin N."/>
            <person name="Ay H."/>
            <person name="Saygin H."/>
        </authorList>
    </citation>
    <scope>NUCLEOTIDE SEQUENCE [LARGE SCALE GENOMIC DNA]</scope>
    <source>
        <strain evidence="2 3">DSM 41900</strain>
    </source>
</reference>
<gene>
    <name evidence="2" type="ORF">E1283_19355</name>
</gene>
<name>A0A4R4T876_9ACTN</name>
<keyword evidence="3" id="KW-1185">Reference proteome</keyword>
<dbReference type="EMBL" id="SMKI01000203">
    <property type="protein sequence ID" value="TDC73371.1"/>
    <property type="molecule type" value="Genomic_DNA"/>
</dbReference>
<feature type="compositionally biased region" description="Low complexity" evidence="1">
    <location>
        <begin position="32"/>
        <end position="41"/>
    </location>
</feature>
<evidence type="ECO:0000256" key="1">
    <source>
        <dbReference type="SAM" id="MobiDB-lite"/>
    </source>
</evidence>
<feature type="compositionally biased region" description="Gly residues" evidence="1">
    <location>
        <begin position="45"/>
        <end position="56"/>
    </location>
</feature>
<feature type="region of interest" description="Disordered" evidence="1">
    <location>
        <begin position="1"/>
        <end position="84"/>
    </location>
</feature>
<organism evidence="2 3">
    <name type="scientific">Streptomyces hainanensis</name>
    <dbReference type="NCBI Taxonomy" id="402648"/>
    <lineage>
        <taxon>Bacteria</taxon>
        <taxon>Bacillati</taxon>
        <taxon>Actinomycetota</taxon>
        <taxon>Actinomycetes</taxon>
        <taxon>Kitasatosporales</taxon>
        <taxon>Streptomycetaceae</taxon>
        <taxon>Streptomyces</taxon>
    </lineage>
</organism>
<sequence>MAAAARRARHRARPLRRDPAGRVARLARRRTAPPLAGATARQMPDGGGGAARGAGGDTARAGRVGGAPCLSGPWPPRTPTTSPS</sequence>
<evidence type="ECO:0000313" key="2">
    <source>
        <dbReference type="EMBL" id="TDC73371.1"/>
    </source>
</evidence>
<evidence type="ECO:0000313" key="3">
    <source>
        <dbReference type="Proteomes" id="UP000295345"/>
    </source>
</evidence>
<accession>A0A4R4T876</accession>
<protein>
    <submittedName>
        <fullName evidence="2">Uncharacterized protein</fullName>
    </submittedName>
</protein>